<reference evidence="5 6" key="1">
    <citation type="submission" date="2024-01" db="EMBL/GenBank/DDBJ databases">
        <title>Comparative genomics of Cryptococcus and Kwoniella reveals pathogenesis evolution and contrasting modes of karyotype evolution via chromosome fusion or intercentromeric recombination.</title>
        <authorList>
            <person name="Coelho M.A."/>
            <person name="David-Palma M."/>
            <person name="Shea T."/>
            <person name="Bowers K."/>
            <person name="McGinley-Smith S."/>
            <person name="Mohammad A.W."/>
            <person name="Gnirke A."/>
            <person name="Yurkov A.M."/>
            <person name="Nowrousian M."/>
            <person name="Sun S."/>
            <person name="Cuomo C.A."/>
            <person name="Heitman J."/>
        </authorList>
    </citation>
    <scope>NUCLEOTIDE SEQUENCE [LARGE SCALE GENOMIC DNA]</scope>
    <source>
        <strain evidence="5 6">CBS 6074</strain>
    </source>
</reference>
<dbReference type="GO" id="GO:0000812">
    <property type="term" value="C:Swr1 complex"/>
    <property type="evidence" value="ECO:0007669"/>
    <property type="project" value="TreeGrafter"/>
</dbReference>
<dbReference type="Pfam" id="PF07572">
    <property type="entry name" value="BCNT"/>
    <property type="match status" value="1"/>
</dbReference>
<feature type="region of interest" description="Disordered" evidence="3">
    <location>
        <begin position="1"/>
        <end position="120"/>
    </location>
</feature>
<protein>
    <recommendedName>
        <fullName evidence="2">SWR1-complex protein 5</fullName>
    </recommendedName>
</protein>
<dbReference type="InterPro" id="IPR011421">
    <property type="entry name" value="BCNT-C"/>
</dbReference>
<feature type="compositionally biased region" description="Polar residues" evidence="3">
    <location>
        <begin position="1"/>
        <end position="10"/>
    </location>
</feature>
<evidence type="ECO:0000313" key="5">
    <source>
        <dbReference type="EMBL" id="WWC87537.1"/>
    </source>
</evidence>
<evidence type="ECO:0000259" key="4">
    <source>
        <dbReference type="PROSITE" id="PS51279"/>
    </source>
</evidence>
<feature type="compositionally biased region" description="Basic and acidic residues" evidence="3">
    <location>
        <begin position="75"/>
        <end position="103"/>
    </location>
</feature>
<evidence type="ECO:0000256" key="3">
    <source>
        <dbReference type="SAM" id="MobiDB-lite"/>
    </source>
</evidence>
<evidence type="ECO:0000256" key="2">
    <source>
        <dbReference type="ARBA" id="ARBA00019138"/>
    </source>
</evidence>
<comment type="similarity">
    <text evidence="1">Belongs to the SWC5 family.</text>
</comment>
<feature type="compositionally biased region" description="Basic and acidic residues" evidence="3">
    <location>
        <begin position="281"/>
        <end position="302"/>
    </location>
</feature>
<feature type="compositionally biased region" description="Polar residues" evidence="3">
    <location>
        <begin position="259"/>
        <end position="276"/>
    </location>
</feature>
<dbReference type="RefSeq" id="XP_066074300.1">
    <property type="nucleotide sequence ID" value="XM_066218203.1"/>
</dbReference>
<dbReference type="PROSITE" id="PS51279">
    <property type="entry name" value="BCNT_C"/>
    <property type="match status" value="1"/>
</dbReference>
<dbReference type="PANTHER" id="PTHR48407">
    <property type="entry name" value="CRANIOFACIAL DEVELOPMENT PROTEIN 1"/>
    <property type="match status" value="1"/>
</dbReference>
<feature type="region of interest" description="Disordered" evidence="3">
    <location>
        <begin position="154"/>
        <end position="302"/>
    </location>
</feature>
<accession>A0AAX4JSD5</accession>
<feature type="domain" description="BCNT-C" evidence="4">
    <location>
        <begin position="226"/>
        <end position="302"/>
    </location>
</feature>
<feature type="compositionally biased region" description="Polar residues" evidence="3">
    <location>
        <begin position="189"/>
        <end position="199"/>
    </location>
</feature>
<proteinExistence type="inferred from homology"/>
<gene>
    <name evidence="5" type="ORF">L201_002427</name>
</gene>
<feature type="compositionally biased region" description="Low complexity" evidence="3">
    <location>
        <begin position="51"/>
        <end position="65"/>
    </location>
</feature>
<organism evidence="5 6">
    <name type="scientific">Kwoniella dendrophila CBS 6074</name>
    <dbReference type="NCBI Taxonomy" id="1295534"/>
    <lineage>
        <taxon>Eukaryota</taxon>
        <taxon>Fungi</taxon>
        <taxon>Dikarya</taxon>
        <taxon>Basidiomycota</taxon>
        <taxon>Agaricomycotina</taxon>
        <taxon>Tremellomycetes</taxon>
        <taxon>Tremellales</taxon>
        <taxon>Cryptococcaceae</taxon>
        <taxon>Kwoniella</taxon>
    </lineage>
</organism>
<keyword evidence="6" id="KW-1185">Reference proteome</keyword>
<feature type="compositionally biased region" description="Basic residues" evidence="3">
    <location>
        <begin position="24"/>
        <end position="42"/>
    </location>
</feature>
<dbReference type="PANTHER" id="PTHR48407:SF1">
    <property type="entry name" value="CRANIOFACIAL DEVELOPMENT PROTEIN 1"/>
    <property type="match status" value="1"/>
</dbReference>
<feature type="compositionally biased region" description="Polar residues" evidence="3">
    <location>
        <begin position="163"/>
        <end position="178"/>
    </location>
</feature>
<dbReference type="AlphaFoldDB" id="A0AAX4JSD5"/>
<name>A0AAX4JSD5_9TREE</name>
<evidence type="ECO:0000313" key="6">
    <source>
        <dbReference type="Proteomes" id="UP001355207"/>
    </source>
</evidence>
<dbReference type="InterPro" id="IPR027124">
    <property type="entry name" value="Swc5/CFDP1/2"/>
</dbReference>
<dbReference type="GeneID" id="91093099"/>
<dbReference type="Proteomes" id="UP001355207">
    <property type="component" value="Chromosome 3"/>
</dbReference>
<feature type="compositionally biased region" description="Basic and acidic residues" evidence="3">
    <location>
        <begin position="241"/>
        <end position="258"/>
    </location>
</feature>
<dbReference type="EMBL" id="CP144100">
    <property type="protein sequence ID" value="WWC87537.1"/>
    <property type="molecule type" value="Genomic_DNA"/>
</dbReference>
<sequence>MSTLATADLTSDSENDGDFVPTSPKRKNKSSKNGPKKVKRVKVNNGEGPDNESITSSSSSSSSGSDDAEEDREEDKEKREQIKLNEIEERKRRAKEEFDKMKAELNSTSGTKETNEKEVEMIDIQRARRFAGETIYETVKIRKDDPEAIAYLAKQSEPEGQGEKQSVSMEGELSSNVSGIPVKEGDSTVPLSSSNQSTKINSTSPIIPPPNPITSITPRPKGPPIRRKPRQSLESMSAALDKGKKMTTLEKSQMDWKSHTTQTKGLQDELSSNRKNGSGYLDKKDFLDRVGERRSNTFDSNR</sequence>
<evidence type="ECO:0000256" key="1">
    <source>
        <dbReference type="ARBA" id="ARBA00010465"/>
    </source>
</evidence>